<protein>
    <recommendedName>
        <fullName evidence="4">Methionine synthase</fullName>
    </recommendedName>
</protein>
<name>A0ABM8CYY0_9NOCA</name>
<proteinExistence type="predicted"/>
<keyword evidence="3" id="KW-1185">Reference proteome</keyword>
<feature type="region of interest" description="Disordered" evidence="1">
    <location>
        <begin position="63"/>
        <end position="85"/>
    </location>
</feature>
<dbReference type="Proteomes" id="UP001317870">
    <property type="component" value="Chromosome"/>
</dbReference>
<evidence type="ECO:0008006" key="4">
    <source>
        <dbReference type="Google" id="ProtNLM"/>
    </source>
</evidence>
<sequence>MQEVAVGEGRGVHLCGSVPLSDARTVFSEAAIRVGKHVKRIPDGETGVRDNWVVWQLPKMQAHPDLETVPPPSPEYGPSERVQPKPGVDPASIDFGPLGYAEAAVESWQVFQELRADGTIPAGIRFQVSLPTPIAVIGAFVAGPQGELERRYEARLLDELDAIVAAIPAEDLAVQWDAAVEFAIFEGIFPSWFGSDYATQLAEVGQRLVRLGAAVPEPVELGYHLCYGDFGHQHFAEPADTGRLAAVADRILAGLDRSVNWIHLPVPRSRTDADYFKPLADLTLPAETDLYLGLVHATDGRAGALQRIEAARSAVADFGIATECGMGRRPAEQIPALLDLHAELADMLG</sequence>
<dbReference type="EMBL" id="AP026978">
    <property type="protein sequence ID" value="BDU00252.1"/>
    <property type="molecule type" value="Genomic_DNA"/>
</dbReference>
<reference evidence="2 3" key="1">
    <citation type="submission" date="2022-11" db="EMBL/GenBank/DDBJ databases">
        <title>Genome Sequencing of Nocardia sp. ON39_IFM12276 and assembly.</title>
        <authorList>
            <person name="Shimojima M."/>
            <person name="Toyokawa M."/>
            <person name="Uesaka K."/>
        </authorList>
    </citation>
    <scope>NUCLEOTIDE SEQUENCE [LARGE SCALE GENOMIC DNA]</scope>
    <source>
        <strain evidence="2 3">IFM 12276</strain>
    </source>
</reference>
<dbReference type="InterPro" id="IPR038071">
    <property type="entry name" value="UROD/MetE-like_sf"/>
</dbReference>
<dbReference type="SUPFAM" id="SSF51726">
    <property type="entry name" value="UROD/MetE-like"/>
    <property type="match status" value="1"/>
</dbReference>
<gene>
    <name evidence="2" type="ORF">IFM12276_32800</name>
</gene>
<evidence type="ECO:0000256" key="1">
    <source>
        <dbReference type="SAM" id="MobiDB-lite"/>
    </source>
</evidence>
<evidence type="ECO:0000313" key="2">
    <source>
        <dbReference type="EMBL" id="BDU00252.1"/>
    </source>
</evidence>
<dbReference type="Gene3D" id="3.20.20.210">
    <property type="match status" value="1"/>
</dbReference>
<evidence type="ECO:0000313" key="3">
    <source>
        <dbReference type="Proteomes" id="UP001317870"/>
    </source>
</evidence>
<organism evidence="2 3">
    <name type="scientific">Nocardia sputorum</name>
    <dbReference type="NCBI Taxonomy" id="2984338"/>
    <lineage>
        <taxon>Bacteria</taxon>
        <taxon>Bacillati</taxon>
        <taxon>Actinomycetota</taxon>
        <taxon>Actinomycetes</taxon>
        <taxon>Mycobacteriales</taxon>
        <taxon>Nocardiaceae</taxon>
        <taxon>Nocardia</taxon>
    </lineage>
</organism>
<accession>A0ABM8CYY0</accession>